<sequence length="81" mass="9670">MYGRLSRNMTCLHRQRTSRRFCELTRSMRISQLISRSCRGTKRSGCLSRNKHVYGKYHRRKKPNQSVRTQNMHSVRQMPGS</sequence>
<organism evidence="2 3">
    <name type="scientific">Phytophthora cactorum</name>
    <dbReference type="NCBI Taxonomy" id="29920"/>
    <lineage>
        <taxon>Eukaryota</taxon>
        <taxon>Sar</taxon>
        <taxon>Stramenopiles</taxon>
        <taxon>Oomycota</taxon>
        <taxon>Peronosporomycetes</taxon>
        <taxon>Peronosporales</taxon>
        <taxon>Peronosporaceae</taxon>
        <taxon>Phytophthora</taxon>
    </lineage>
</organism>
<gene>
    <name evidence="2" type="ORF">JG687_00010366</name>
</gene>
<name>A0A8T1U8N2_9STRA</name>
<accession>A0A8T1U8N2</accession>
<proteinExistence type="predicted"/>
<feature type="compositionally biased region" description="Polar residues" evidence="1">
    <location>
        <begin position="64"/>
        <end position="81"/>
    </location>
</feature>
<dbReference type="Proteomes" id="UP000688947">
    <property type="component" value="Unassembled WGS sequence"/>
</dbReference>
<evidence type="ECO:0000256" key="1">
    <source>
        <dbReference type="SAM" id="MobiDB-lite"/>
    </source>
</evidence>
<evidence type="ECO:0000313" key="2">
    <source>
        <dbReference type="EMBL" id="KAG6956810.1"/>
    </source>
</evidence>
<dbReference type="AlphaFoldDB" id="A0A8T1U8N2"/>
<dbReference type="EMBL" id="JAENGZ010000584">
    <property type="protein sequence ID" value="KAG6956810.1"/>
    <property type="molecule type" value="Genomic_DNA"/>
</dbReference>
<feature type="region of interest" description="Disordered" evidence="1">
    <location>
        <begin position="58"/>
        <end position="81"/>
    </location>
</feature>
<reference evidence="2" key="1">
    <citation type="submission" date="2021-01" db="EMBL/GenBank/DDBJ databases">
        <title>Phytophthora aleatoria, a newly-described species from Pinus radiata is distinct from Phytophthora cactorum isolates based on comparative genomics.</title>
        <authorList>
            <person name="Mcdougal R."/>
            <person name="Panda P."/>
            <person name="Williams N."/>
            <person name="Studholme D.J."/>
        </authorList>
    </citation>
    <scope>NUCLEOTIDE SEQUENCE</scope>
    <source>
        <strain evidence="2">NZFS 3830</strain>
    </source>
</reference>
<comment type="caution">
    <text evidence="2">The sequence shown here is derived from an EMBL/GenBank/DDBJ whole genome shotgun (WGS) entry which is preliminary data.</text>
</comment>
<protein>
    <submittedName>
        <fullName evidence="2">Uncharacterized protein</fullName>
    </submittedName>
</protein>
<evidence type="ECO:0000313" key="3">
    <source>
        <dbReference type="Proteomes" id="UP000688947"/>
    </source>
</evidence>